<comment type="caution">
    <text evidence="10">The sequence shown here is derived from an EMBL/GenBank/DDBJ whole genome shotgun (WGS) entry which is preliminary data.</text>
</comment>
<evidence type="ECO:0000259" key="9">
    <source>
        <dbReference type="PROSITE" id="PS50958"/>
    </source>
</evidence>
<gene>
    <name evidence="10" type="ORF">HOLleu_14476</name>
</gene>
<feature type="domain" description="G-protein coupled receptors family 2 profile 2" evidence="8">
    <location>
        <begin position="503"/>
        <end position="764"/>
    </location>
</feature>
<dbReference type="PANTHER" id="PTHR45902:SF1">
    <property type="entry name" value="LATROPHILIN RECEPTOR-LIKE PROTEIN A"/>
    <property type="match status" value="1"/>
</dbReference>
<keyword evidence="7" id="KW-0732">Signal</keyword>
<dbReference type="CDD" id="cd15039">
    <property type="entry name" value="7tmB3_Methuselah-like"/>
    <property type="match status" value="1"/>
</dbReference>
<dbReference type="OrthoDB" id="6134459at2759"/>
<evidence type="ECO:0000313" key="11">
    <source>
        <dbReference type="Proteomes" id="UP001152320"/>
    </source>
</evidence>
<feature type="transmembrane region" description="Helical" evidence="6">
    <location>
        <begin position="535"/>
        <end position="556"/>
    </location>
</feature>
<dbReference type="GO" id="GO:0016020">
    <property type="term" value="C:membrane"/>
    <property type="evidence" value="ECO:0007669"/>
    <property type="project" value="UniProtKB-SubCell"/>
</dbReference>
<comment type="subcellular location">
    <subcellularLocation>
        <location evidence="1">Membrane</location>
        <topology evidence="1">Multi-pass membrane protein</topology>
    </subcellularLocation>
</comment>
<evidence type="ECO:0000259" key="8">
    <source>
        <dbReference type="PROSITE" id="PS50261"/>
    </source>
</evidence>
<evidence type="ECO:0000256" key="1">
    <source>
        <dbReference type="ARBA" id="ARBA00004141"/>
    </source>
</evidence>
<dbReference type="GO" id="GO:0004930">
    <property type="term" value="F:G protein-coupled receptor activity"/>
    <property type="evidence" value="ECO:0007669"/>
    <property type="project" value="InterPro"/>
</dbReference>
<keyword evidence="10" id="KW-0675">Receptor</keyword>
<name>A0A9Q1HCD4_HOLLE</name>
<dbReference type="GO" id="GO:0007166">
    <property type="term" value="P:cell surface receptor signaling pathway"/>
    <property type="evidence" value="ECO:0007669"/>
    <property type="project" value="InterPro"/>
</dbReference>
<feature type="transmembrane region" description="Helical" evidence="6">
    <location>
        <begin position="662"/>
        <end position="684"/>
    </location>
</feature>
<reference evidence="10" key="1">
    <citation type="submission" date="2021-10" db="EMBL/GenBank/DDBJ databases">
        <title>Tropical sea cucumber genome reveals ecological adaptation and Cuvierian tubules defense mechanism.</title>
        <authorList>
            <person name="Chen T."/>
        </authorList>
    </citation>
    <scope>NUCLEOTIDE SEQUENCE</scope>
    <source>
        <strain evidence="10">Nanhai2018</strain>
        <tissue evidence="10">Muscle</tissue>
    </source>
</reference>
<evidence type="ECO:0000256" key="4">
    <source>
        <dbReference type="ARBA" id="ARBA00023136"/>
    </source>
</evidence>
<dbReference type="Proteomes" id="UP001152320">
    <property type="component" value="Chromosome 6"/>
</dbReference>
<keyword evidence="4 6" id="KW-0472">Membrane</keyword>
<dbReference type="PANTHER" id="PTHR45902">
    <property type="entry name" value="LATROPHILIN RECEPTOR-LIKE PROTEIN A"/>
    <property type="match status" value="1"/>
</dbReference>
<dbReference type="Gene3D" id="1.20.1070.10">
    <property type="entry name" value="Rhodopsin 7-helix transmembrane proteins"/>
    <property type="match status" value="1"/>
</dbReference>
<feature type="transmembrane region" description="Helical" evidence="6">
    <location>
        <begin position="562"/>
        <end position="592"/>
    </location>
</feature>
<evidence type="ECO:0000256" key="2">
    <source>
        <dbReference type="ARBA" id="ARBA00022692"/>
    </source>
</evidence>
<evidence type="ECO:0000256" key="7">
    <source>
        <dbReference type="SAM" id="SignalP"/>
    </source>
</evidence>
<feature type="signal peptide" evidence="7">
    <location>
        <begin position="1"/>
        <end position="18"/>
    </location>
</feature>
<dbReference type="InterPro" id="IPR000832">
    <property type="entry name" value="GPCR_2_secretin-like"/>
</dbReference>
<accession>A0A9Q1HCD4</accession>
<dbReference type="InterPro" id="IPR053231">
    <property type="entry name" value="GPCR_LN-TM7"/>
</dbReference>
<proteinExistence type="predicted"/>
<keyword evidence="5" id="KW-1015">Disulfide bond</keyword>
<evidence type="ECO:0000313" key="10">
    <source>
        <dbReference type="EMBL" id="KAJ8040243.1"/>
    </source>
</evidence>
<feature type="transmembrane region" description="Helical" evidence="6">
    <location>
        <begin position="713"/>
        <end position="732"/>
    </location>
</feature>
<feature type="transmembrane region" description="Helical" evidence="6">
    <location>
        <begin position="505"/>
        <end position="528"/>
    </location>
</feature>
<feature type="transmembrane region" description="Helical" evidence="6">
    <location>
        <begin position="744"/>
        <end position="762"/>
    </location>
</feature>
<dbReference type="InterPro" id="IPR017981">
    <property type="entry name" value="GPCR_2-like_7TM"/>
</dbReference>
<keyword evidence="11" id="KW-1185">Reference proteome</keyword>
<dbReference type="AlphaFoldDB" id="A0A9Q1HCD4"/>
<dbReference type="PROSITE" id="PS50261">
    <property type="entry name" value="G_PROTEIN_RECEP_F2_4"/>
    <property type="match status" value="1"/>
</dbReference>
<evidence type="ECO:0000256" key="3">
    <source>
        <dbReference type="ARBA" id="ARBA00022989"/>
    </source>
</evidence>
<keyword evidence="3 6" id="KW-1133">Transmembrane helix</keyword>
<evidence type="ECO:0000256" key="5">
    <source>
        <dbReference type="ARBA" id="ARBA00023157"/>
    </source>
</evidence>
<dbReference type="SUPFAM" id="SSF81321">
    <property type="entry name" value="Family A G protein-coupled receptor-like"/>
    <property type="match status" value="1"/>
</dbReference>
<dbReference type="PROSITE" id="PS50958">
    <property type="entry name" value="SMB_2"/>
    <property type="match status" value="1"/>
</dbReference>
<feature type="chain" id="PRO_5040201436" evidence="7">
    <location>
        <begin position="19"/>
        <end position="791"/>
    </location>
</feature>
<sequence length="791" mass="91004">MKTTFAGVFVLLFGVIEAYREQKFESHDNGLNCSYQSCSSDLRSCHCDSFCTYFGDCCEDHRRYQDTFSAVFWNRVFPHNSFLQCRAIPGYWKGYYGVDTNCPEDTYWMVSRCPPTTSKTEKEKCETEHSSNDLVKVGFLRPVHDALGNIFKNYYCAKCHGTPSEEITLWSVDQVCRQCPDELPMSQNHYANLSSSHCDILLESSVKIDNTNASDVIDARLRWCDKDMIRSCPPGSNAYYSKMCSRFMSPGYFKGSYFKNVFCAKCYGLHNVMSWSCESLEDCRGFQVYPVSAGVSYFDPLCSLIRCSRPNYLCDDRNTRQYISLVVDDSLECAYLEERGERCFFQKSTLSNAMLPWKKMNSINSLMDGNRIRKNEITIFQLPDNASTDWRIKLDEDLVNNARKLSQTEHSCYLEFIEVTEVCSDQDWEQLGECNGELLNVDGDKILDDKYFITKLKLNFTNDMLPIWYSVHTRFPFEPRSYPEKRTLVCFTYPTVDQRRIWDKLFCGICIAVAIVGHVATFCTYAAFKPLRNTFGISLMSLVISLAIALCLQEFVNDYVINVAYLCEAVAIVSHFFWLASFTWMNVLAWDLRATLSLTKMRVRKPSSRKRLGAYCCFGWGMPLLVVTTCIIMWKWNFHGLSIRYGPVRDFTCWISDDLTSLAAVGGPLALCMVANAILFTMVARSLYKHKKSSEVLDAEKDPKQHKRKVIELMIYVKISALMGFSWIFGFFADFTKIDVLRWLFYLSYLVQAVVIFVFFSLSPRARKMWKSSSTTSTKITSGVKLSSHSK</sequence>
<dbReference type="EMBL" id="JAIZAY010000006">
    <property type="protein sequence ID" value="KAJ8040243.1"/>
    <property type="molecule type" value="Genomic_DNA"/>
</dbReference>
<feature type="domain" description="SMB" evidence="9">
    <location>
        <begin position="29"/>
        <end position="69"/>
    </location>
</feature>
<feature type="transmembrane region" description="Helical" evidence="6">
    <location>
        <begin position="612"/>
        <end position="634"/>
    </location>
</feature>
<organism evidence="10 11">
    <name type="scientific">Holothuria leucospilota</name>
    <name type="common">Black long sea cucumber</name>
    <name type="synonym">Mertensiothuria leucospilota</name>
    <dbReference type="NCBI Taxonomy" id="206669"/>
    <lineage>
        <taxon>Eukaryota</taxon>
        <taxon>Metazoa</taxon>
        <taxon>Echinodermata</taxon>
        <taxon>Eleutherozoa</taxon>
        <taxon>Echinozoa</taxon>
        <taxon>Holothuroidea</taxon>
        <taxon>Aspidochirotacea</taxon>
        <taxon>Aspidochirotida</taxon>
        <taxon>Holothuriidae</taxon>
        <taxon>Holothuria</taxon>
    </lineage>
</organism>
<protein>
    <submittedName>
        <fullName evidence="10">Adhesion G-protein coupled receptor G6</fullName>
    </submittedName>
</protein>
<evidence type="ECO:0000256" key="6">
    <source>
        <dbReference type="SAM" id="Phobius"/>
    </source>
</evidence>
<dbReference type="Pfam" id="PF00002">
    <property type="entry name" value="7tm_2"/>
    <property type="match status" value="1"/>
</dbReference>
<keyword evidence="2 6" id="KW-0812">Transmembrane</keyword>
<dbReference type="InterPro" id="IPR001212">
    <property type="entry name" value="Somatomedin_B_dom"/>
</dbReference>